<feature type="region of interest" description="Disordered" evidence="1">
    <location>
        <begin position="1"/>
        <end position="30"/>
    </location>
</feature>
<sequence>MQKESPSLGNKAGEACLKSNGFPEAKTQRKGIKEPIEYRRKLHLISWRREKSRSPLTETIETSILC</sequence>
<evidence type="ECO:0000256" key="1">
    <source>
        <dbReference type="SAM" id="MobiDB-lite"/>
    </source>
</evidence>
<evidence type="ECO:0000313" key="3">
    <source>
        <dbReference type="Proteomes" id="UP000712600"/>
    </source>
</evidence>
<gene>
    <name evidence="2" type="ORF">F2Q69_00045814</name>
</gene>
<comment type="caution">
    <text evidence="2">The sequence shown here is derived from an EMBL/GenBank/DDBJ whole genome shotgun (WGS) entry which is preliminary data.</text>
</comment>
<proteinExistence type="predicted"/>
<dbReference type="EMBL" id="QGKX02001621">
    <property type="protein sequence ID" value="KAF3501963.1"/>
    <property type="molecule type" value="Genomic_DNA"/>
</dbReference>
<dbReference type="Proteomes" id="UP000712600">
    <property type="component" value="Unassembled WGS sequence"/>
</dbReference>
<reference evidence="2" key="1">
    <citation type="submission" date="2019-12" db="EMBL/GenBank/DDBJ databases">
        <title>Genome sequencing and annotation of Brassica cretica.</title>
        <authorList>
            <person name="Studholme D.J."/>
            <person name="Sarris P."/>
        </authorList>
    </citation>
    <scope>NUCLEOTIDE SEQUENCE</scope>
    <source>
        <strain evidence="2">PFS-109/04</strain>
        <tissue evidence="2">Leaf</tissue>
    </source>
</reference>
<name>A0A8S9NLQ3_BRACR</name>
<dbReference type="AlphaFoldDB" id="A0A8S9NLQ3"/>
<organism evidence="2 3">
    <name type="scientific">Brassica cretica</name>
    <name type="common">Mustard</name>
    <dbReference type="NCBI Taxonomy" id="69181"/>
    <lineage>
        <taxon>Eukaryota</taxon>
        <taxon>Viridiplantae</taxon>
        <taxon>Streptophyta</taxon>
        <taxon>Embryophyta</taxon>
        <taxon>Tracheophyta</taxon>
        <taxon>Spermatophyta</taxon>
        <taxon>Magnoliopsida</taxon>
        <taxon>eudicotyledons</taxon>
        <taxon>Gunneridae</taxon>
        <taxon>Pentapetalae</taxon>
        <taxon>rosids</taxon>
        <taxon>malvids</taxon>
        <taxon>Brassicales</taxon>
        <taxon>Brassicaceae</taxon>
        <taxon>Brassiceae</taxon>
        <taxon>Brassica</taxon>
    </lineage>
</organism>
<protein>
    <submittedName>
        <fullName evidence="2">Uncharacterized protein</fullName>
    </submittedName>
</protein>
<evidence type="ECO:0000313" key="2">
    <source>
        <dbReference type="EMBL" id="KAF3501963.1"/>
    </source>
</evidence>
<accession>A0A8S9NLQ3</accession>